<evidence type="ECO:0000313" key="2">
    <source>
        <dbReference type="EMBL" id="MCD2114122.1"/>
    </source>
</evidence>
<dbReference type="Proteomes" id="UP001198630">
    <property type="component" value="Unassembled WGS sequence"/>
</dbReference>
<dbReference type="InterPro" id="IPR037523">
    <property type="entry name" value="VOC_core"/>
</dbReference>
<dbReference type="PANTHER" id="PTHR33993:SF14">
    <property type="entry name" value="GB|AAF24581.1"/>
    <property type="match status" value="1"/>
</dbReference>
<dbReference type="PANTHER" id="PTHR33993">
    <property type="entry name" value="GLYOXALASE-RELATED"/>
    <property type="match status" value="1"/>
</dbReference>
<dbReference type="Gene3D" id="3.10.180.10">
    <property type="entry name" value="2,3-Dihydroxybiphenyl 1,2-Dioxygenase, domain 1"/>
    <property type="match status" value="1"/>
</dbReference>
<proteinExistence type="predicted"/>
<dbReference type="EMBL" id="JAJNCO010000016">
    <property type="protein sequence ID" value="MCD2114122.1"/>
    <property type="molecule type" value="Genomic_DNA"/>
</dbReference>
<gene>
    <name evidence="2" type="ORF">LQ384_23690</name>
</gene>
<organism evidence="2 3">
    <name type="scientific">Rhodococcus rhodochrous</name>
    <dbReference type="NCBI Taxonomy" id="1829"/>
    <lineage>
        <taxon>Bacteria</taxon>
        <taxon>Bacillati</taxon>
        <taxon>Actinomycetota</taxon>
        <taxon>Actinomycetes</taxon>
        <taxon>Mycobacteriales</taxon>
        <taxon>Nocardiaceae</taxon>
        <taxon>Rhodococcus</taxon>
    </lineage>
</organism>
<evidence type="ECO:0000259" key="1">
    <source>
        <dbReference type="PROSITE" id="PS51819"/>
    </source>
</evidence>
<dbReference type="RefSeq" id="WP_230792222.1">
    <property type="nucleotide sequence ID" value="NZ_JAJNCO010000016.1"/>
</dbReference>
<sequence>MDGVPAARIGNITHPVDDVAAGVQFYRATLGLPTKFVDGDRYAALDGQGPTLALAGASEDLTEGRPAASFKVVSVTDTLAAIESAGGEVVRPAQCGAHEIRAVARDPWGNMFVLYQ</sequence>
<dbReference type="InterPro" id="IPR052164">
    <property type="entry name" value="Anthracycline_SecMetBiosynth"/>
</dbReference>
<dbReference type="InterPro" id="IPR029068">
    <property type="entry name" value="Glyas_Bleomycin-R_OHBP_Dase"/>
</dbReference>
<protein>
    <submittedName>
        <fullName evidence="2">VOC family protein</fullName>
    </submittedName>
</protein>
<dbReference type="Pfam" id="PF00903">
    <property type="entry name" value="Glyoxalase"/>
    <property type="match status" value="1"/>
</dbReference>
<dbReference type="PROSITE" id="PS51819">
    <property type="entry name" value="VOC"/>
    <property type="match status" value="1"/>
</dbReference>
<dbReference type="InterPro" id="IPR004360">
    <property type="entry name" value="Glyas_Fos-R_dOase_dom"/>
</dbReference>
<evidence type="ECO:0000313" key="3">
    <source>
        <dbReference type="Proteomes" id="UP001198630"/>
    </source>
</evidence>
<feature type="domain" description="VOC" evidence="1">
    <location>
        <begin position="8"/>
        <end position="116"/>
    </location>
</feature>
<dbReference type="SUPFAM" id="SSF54593">
    <property type="entry name" value="Glyoxalase/Bleomycin resistance protein/Dihydroxybiphenyl dioxygenase"/>
    <property type="match status" value="1"/>
</dbReference>
<name>A0AAW4XNY4_RHORH</name>
<comment type="caution">
    <text evidence="2">The sequence shown here is derived from an EMBL/GenBank/DDBJ whole genome shotgun (WGS) entry which is preliminary data.</text>
</comment>
<reference evidence="2" key="1">
    <citation type="submission" date="2021-11" db="EMBL/GenBank/DDBJ databases">
        <title>Development of a sustainable strategy for remediation of hydrocarbon-contaminated territories based on the waste exchange concept.</title>
        <authorList>
            <person name="Elkin A."/>
        </authorList>
    </citation>
    <scope>NUCLEOTIDE SEQUENCE</scope>
    <source>
        <strain evidence="2">IEGM 757</strain>
    </source>
</reference>
<dbReference type="AlphaFoldDB" id="A0AAW4XNY4"/>
<accession>A0AAW4XNY4</accession>